<evidence type="ECO:0000259" key="8">
    <source>
        <dbReference type="PROSITE" id="PS50158"/>
    </source>
</evidence>
<evidence type="ECO:0000259" key="9">
    <source>
        <dbReference type="PROSITE" id="PS51270"/>
    </source>
</evidence>
<dbReference type="PROSITE" id="PS51270">
    <property type="entry name" value="ZF_CTCHY"/>
    <property type="match status" value="1"/>
</dbReference>
<dbReference type="GO" id="GO:0008988">
    <property type="term" value="F:rRNA (adenine-N6-)-methyltransferase activity"/>
    <property type="evidence" value="ECO:0007669"/>
    <property type="project" value="InterPro"/>
</dbReference>
<dbReference type="GO" id="GO:0005730">
    <property type="term" value="C:nucleolus"/>
    <property type="evidence" value="ECO:0007669"/>
    <property type="project" value="TreeGrafter"/>
</dbReference>
<dbReference type="PANTHER" id="PTHR13493">
    <property type="entry name" value="ZINC FINGER CCHC DOMAIN-CONTAINING"/>
    <property type="match status" value="1"/>
</dbReference>
<evidence type="ECO:0000256" key="3">
    <source>
        <dbReference type="ARBA" id="ARBA00022603"/>
    </source>
</evidence>
<dbReference type="InterPro" id="IPR041370">
    <property type="entry name" value="Mlase_EEF1AKMT1/ZCCHC4"/>
</dbReference>
<proteinExistence type="predicted"/>
<keyword evidence="3" id="KW-0489">Methyltransferase</keyword>
<dbReference type="Proteomes" id="UP001168972">
    <property type="component" value="Unassembled WGS sequence"/>
</dbReference>
<evidence type="ECO:0000256" key="7">
    <source>
        <dbReference type="SAM" id="MobiDB-lite"/>
    </source>
</evidence>
<feature type="domain" description="CCHC-type" evidence="8">
    <location>
        <begin position="432"/>
        <end position="447"/>
    </location>
</feature>
<evidence type="ECO:0000313" key="11">
    <source>
        <dbReference type="Proteomes" id="UP001168972"/>
    </source>
</evidence>
<evidence type="ECO:0000256" key="2">
    <source>
        <dbReference type="ARBA" id="ARBA00022490"/>
    </source>
</evidence>
<dbReference type="InterPro" id="IPR017921">
    <property type="entry name" value="Znf_CTCHY"/>
</dbReference>
<dbReference type="PROSITE" id="PS00092">
    <property type="entry name" value="N6_MTASE"/>
    <property type="match status" value="1"/>
</dbReference>
<dbReference type="PROSITE" id="PS50158">
    <property type="entry name" value="ZF_CCHC"/>
    <property type="match status" value="1"/>
</dbReference>
<feature type="compositionally biased region" description="Basic residues" evidence="7">
    <location>
        <begin position="509"/>
        <end position="524"/>
    </location>
</feature>
<evidence type="ECO:0000256" key="4">
    <source>
        <dbReference type="ARBA" id="ARBA00022679"/>
    </source>
</evidence>
<evidence type="ECO:0000256" key="1">
    <source>
        <dbReference type="ARBA" id="ARBA00004496"/>
    </source>
</evidence>
<dbReference type="GO" id="GO:0005737">
    <property type="term" value="C:cytoplasm"/>
    <property type="evidence" value="ECO:0007669"/>
    <property type="project" value="UniProtKB-SubCell"/>
</dbReference>
<dbReference type="InterPro" id="IPR001878">
    <property type="entry name" value="Znf_CCHC"/>
</dbReference>
<feature type="region of interest" description="Disordered" evidence="7">
    <location>
        <begin position="452"/>
        <end position="531"/>
    </location>
</feature>
<evidence type="ECO:0000313" key="10">
    <source>
        <dbReference type="EMBL" id="KAK0182767.1"/>
    </source>
</evidence>
<comment type="caution">
    <text evidence="10">The sequence shown here is derived from an EMBL/GenBank/DDBJ whole genome shotgun (WGS) entry which is preliminary data.</text>
</comment>
<dbReference type="GO" id="GO:0003676">
    <property type="term" value="F:nucleic acid binding"/>
    <property type="evidence" value="ECO:0007669"/>
    <property type="project" value="InterPro"/>
</dbReference>
<keyword evidence="6" id="KW-0862">Zinc</keyword>
<reference evidence="10" key="2">
    <citation type="submission" date="2023-03" db="EMBL/GenBank/DDBJ databases">
        <authorList>
            <person name="Inwood S.N."/>
            <person name="Skelly J.G."/>
            <person name="Guhlin J."/>
            <person name="Harrop T.W.R."/>
            <person name="Goldson S.G."/>
            <person name="Dearden P.K."/>
        </authorList>
    </citation>
    <scope>NUCLEOTIDE SEQUENCE</scope>
    <source>
        <strain evidence="10">Lincoln</strain>
        <tissue evidence="10">Whole body</tissue>
    </source>
</reference>
<evidence type="ECO:0008006" key="12">
    <source>
        <dbReference type="Google" id="ProtNLM"/>
    </source>
</evidence>
<organism evidence="10 11">
    <name type="scientific">Microctonus hyperodae</name>
    <name type="common">Parasitoid wasp</name>
    <dbReference type="NCBI Taxonomy" id="165561"/>
    <lineage>
        <taxon>Eukaryota</taxon>
        <taxon>Metazoa</taxon>
        <taxon>Ecdysozoa</taxon>
        <taxon>Arthropoda</taxon>
        <taxon>Hexapoda</taxon>
        <taxon>Insecta</taxon>
        <taxon>Pterygota</taxon>
        <taxon>Neoptera</taxon>
        <taxon>Endopterygota</taxon>
        <taxon>Hymenoptera</taxon>
        <taxon>Apocrita</taxon>
        <taxon>Ichneumonoidea</taxon>
        <taxon>Braconidae</taxon>
        <taxon>Euphorinae</taxon>
        <taxon>Microctonus</taxon>
    </lineage>
</organism>
<dbReference type="Gene3D" id="4.10.60.10">
    <property type="entry name" value="Zinc finger, CCHC-type"/>
    <property type="match status" value="1"/>
</dbReference>
<keyword evidence="4" id="KW-0808">Transferase</keyword>
<dbReference type="GO" id="GO:0008270">
    <property type="term" value="F:zinc ion binding"/>
    <property type="evidence" value="ECO:0007669"/>
    <property type="project" value="UniProtKB-KW"/>
</dbReference>
<keyword evidence="2" id="KW-0963">Cytoplasm</keyword>
<dbReference type="PANTHER" id="PTHR13493:SF3">
    <property type="entry name" value="RRNA N6-ADENOSINE-METHYLTRANSFERASE ZCCHC4"/>
    <property type="match status" value="1"/>
</dbReference>
<dbReference type="PROSITE" id="PS50216">
    <property type="entry name" value="DHHC"/>
    <property type="match status" value="1"/>
</dbReference>
<comment type="subcellular location">
    <subcellularLocation>
        <location evidence="1">Cytoplasm</location>
    </subcellularLocation>
</comment>
<dbReference type="Pfam" id="PF00098">
    <property type="entry name" value="zf-CCHC"/>
    <property type="match status" value="1"/>
</dbReference>
<gene>
    <name evidence="10" type="ORF">PV327_000868</name>
</gene>
<feature type="domain" description="CTCHY-type" evidence="9">
    <location>
        <begin position="359"/>
        <end position="420"/>
    </location>
</feature>
<evidence type="ECO:0000256" key="5">
    <source>
        <dbReference type="ARBA" id="ARBA00023242"/>
    </source>
</evidence>
<protein>
    <recommendedName>
        <fullName evidence="12">Zinc finger CCHC domain-containing protein 4</fullName>
    </recommendedName>
</protein>
<name>A0AA39G746_MICHY</name>
<keyword evidence="11" id="KW-1185">Reference proteome</keyword>
<dbReference type="Pfam" id="PF10237">
    <property type="entry name" value="N6-adenineMlase"/>
    <property type="match status" value="1"/>
</dbReference>
<dbReference type="SMART" id="SM00343">
    <property type="entry name" value="ZnF_C2HC"/>
    <property type="match status" value="1"/>
</dbReference>
<keyword evidence="5" id="KW-0539">Nucleus</keyword>
<keyword evidence="6" id="KW-0863">Zinc-finger</keyword>
<accession>A0AA39G746</accession>
<dbReference type="AlphaFoldDB" id="A0AA39G746"/>
<dbReference type="InterPro" id="IPR039846">
    <property type="entry name" value="ZCCHC4"/>
</dbReference>
<evidence type="ECO:0000256" key="6">
    <source>
        <dbReference type="PROSITE-ProRule" id="PRU00047"/>
    </source>
</evidence>
<dbReference type="InterPro" id="IPR002052">
    <property type="entry name" value="DNA_methylase_N6_adenine_CS"/>
</dbReference>
<keyword evidence="6" id="KW-0479">Metal-binding</keyword>
<dbReference type="EMBL" id="JAQQBR010000001">
    <property type="protein sequence ID" value="KAK0182767.1"/>
    <property type="molecule type" value="Genomic_DNA"/>
</dbReference>
<reference evidence="10" key="1">
    <citation type="journal article" date="2023" name="bioRxiv">
        <title>Scaffold-level genome assemblies of two parasitoid biocontrol wasps reveal the parthenogenesis mechanism and an associated novel virus.</title>
        <authorList>
            <person name="Inwood S."/>
            <person name="Skelly J."/>
            <person name="Guhlin J."/>
            <person name="Harrop T."/>
            <person name="Goldson S."/>
            <person name="Dearden P."/>
        </authorList>
    </citation>
    <scope>NUCLEOTIDE SEQUENCE</scope>
    <source>
        <strain evidence="10">Lincoln</strain>
        <tissue evidence="10">Whole body</tissue>
    </source>
</reference>
<sequence length="531" mass="62002">MIAEGAGLECFWGKLSEHPKCPHGPTLLFGKRIDDELKQFYACSACRDRKLCNFYLEKEQELTKIHKNVWQEKIKKFSQSYNHRKCFIKFNELLCTQPEMRIYCHTCEKLMLSDEYVKHKDHEIIRNLSDEKIRNPSRLLKPLVNPKKEAQYLFSKKSIIDITNIIVKLNAKSVLCIGAPRIYEYINENYENKISSLLLDFDGRYHNFFGPLSYCWYNLFNHHFFNSESEEVFKDFLMQNDGKDMYLICDPPFGGRVEFISQTLHTISNLHKKWNNLKSDDLKLKIIFIFPYFMESVMQIKSNPPGIHGGLEALKMTDYKVDYDNHPLFVTGSNGRKTGSPVRIFTNISLDLLELPEEDGYRYCKRCKKWIAAENKHCKKCKACTSKDGRRYKHCKICERCVKPTWKHCKVCERCVLEKHTCGLKPKITGHCFNCNETDHIEKDCPNIKAKSVEESSTKSPMKRKKKSTENELGRKRQKISNESIILPDKKKKTKDSKVNNTSKETSNKKPKQNIKKKGLKVPKCKSVPAD</sequence>